<keyword evidence="5" id="KW-0998">Cell outer membrane</keyword>
<dbReference type="GO" id="GO:0015288">
    <property type="term" value="F:porin activity"/>
    <property type="evidence" value="ECO:0007669"/>
    <property type="project" value="TreeGrafter"/>
</dbReference>
<dbReference type="PANTHER" id="PTHR30026:SF20">
    <property type="entry name" value="OUTER MEMBRANE PROTEIN TOLC"/>
    <property type="match status" value="1"/>
</dbReference>
<dbReference type="EMBL" id="JACSIT010000115">
    <property type="protein sequence ID" value="MBC6995016.1"/>
    <property type="molecule type" value="Genomic_DNA"/>
</dbReference>
<feature type="chain" id="PRO_5037479909" evidence="6">
    <location>
        <begin position="21"/>
        <end position="416"/>
    </location>
</feature>
<dbReference type="PANTHER" id="PTHR30026">
    <property type="entry name" value="OUTER MEMBRANE PROTEIN TOLC"/>
    <property type="match status" value="1"/>
</dbReference>
<evidence type="ECO:0000256" key="2">
    <source>
        <dbReference type="ARBA" id="ARBA00022452"/>
    </source>
</evidence>
<dbReference type="GO" id="GO:1990281">
    <property type="term" value="C:efflux pump complex"/>
    <property type="evidence" value="ECO:0007669"/>
    <property type="project" value="TreeGrafter"/>
</dbReference>
<comment type="subcellular location">
    <subcellularLocation>
        <location evidence="1">Cell outer membrane</location>
    </subcellularLocation>
</comment>
<proteinExistence type="predicted"/>
<dbReference type="RefSeq" id="WP_187467070.1">
    <property type="nucleotide sequence ID" value="NZ_JACSIT010000115.1"/>
</dbReference>
<accession>A0A923PLP2</accession>
<dbReference type="GO" id="GO:0009279">
    <property type="term" value="C:cell outer membrane"/>
    <property type="evidence" value="ECO:0007669"/>
    <property type="project" value="UniProtKB-SubCell"/>
</dbReference>
<name>A0A923PLP2_9BACT</name>
<evidence type="ECO:0000313" key="7">
    <source>
        <dbReference type="EMBL" id="MBC6995016.1"/>
    </source>
</evidence>
<dbReference type="InterPro" id="IPR051906">
    <property type="entry name" value="TolC-like"/>
</dbReference>
<reference evidence="7" key="1">
    <citation type="submission" date="2020-08" db="EMBL/GenBank/DDBJ databases">
        <title>Lewinella bacteria from marine environments.</title>
        <authorList>
            <person name="Zhong Y."/>
        </authorList>
    </citation>
    <scope>NUCLEOTIDE SEQUENCE</scope>
    <source>
        <strain evidence="7">KCTC 42187</strain>
    </source>
</reference>
<protein>
    <submittedName>
        <fullName evidence="7">TolC family protein</fullName>
    </submittedName>
</protein>
<keyword evidence="8" id="KW-1185">Reference proteome</keyword>
<keyword evidence="2" id="KW-1134">Transmembrane beta strand</keyword>
<evidence type="ECO:0000313" key="8">
    <source>
        <dbReference type="Proteomes" id="UP000650081"/>
    </source>
</evidence>
<dbReference type="GO" id="GO:0015562">
    <property type="term" value="F:efflux transmembrane transporter activity"/>
    <property type="evidence" value="ECO:0007669"/>
    <property type="project" value="InterPro"/>
</dbReference>
<evidence type="ECO:0000256" key="4">
    <source>
        <dbReference type="ARBA" id="ARBA00023136"/>
    </source>
</evidence>
<dbReference type="AlphaFoldDB" id="A0A923PLP2"/>
<evidence type="ECO:0000256" key="3">
    <source>
        <dbReference type="ARBA" id="ARBA00022692"/>
    </source>
</evidence>
<keyword evidence="6" id="KW-0732">Signal</keyword>
<evidence type="ECO:0000256" key="1">
    <source>
        <dbReference type="ARBA" id="ARBA00004442"/>
    </source>
</evidence>
<gene>
    <name evidence="7" type="ORF">H9S92_12625</name>
</gene>
<dbReference type="Proteomes" id="UP000650081">
    <property type="component" value="Unassembled WGS sequence"/>
</dbReference>
<dbReference type="SUPFAM" id="SSF56954">
    <property type="entry name" value="Outer membrane efflux proteins (OEP)"/>
    <property type="match status" value="1"/>
</dbReference>
<feature type="signal peptide" evidence="6">
    <location>
        <begin position="1"/>
        <end position="20"/>
    </location>
</feature>
<comment type="caution">
    <text evidence="7">The sequence shown here is derived from an EMBL/GenBank/DDBJ whole genome shotgun (WGS) entry which is preliminary data.</text>
</comment>
<dbReference type="Gene3D" id="1.20.1600.10">
    <property type="entry name" value="Outer membrane efflux proteins (OEP)"/>
    <property type="match status" value="1"/>
</dbReference>
<organism evidence="7 8">
    <name type="scientific">Neolewinella lacunae</name>
    <dbReference type="NCBI Taxonomy" id="1517758"/>
    <lineage>
        <taxon>Bacteria</taxon>
        <taxon>Pseudomonadati</taxon>
        <taxon>Bacteroidota</taxon>
        <taxon>Saprospiria</taxon>
        <taxon>Saprospirales</taxon>
        <taxon>Lewinellaceae</taxon>
        <taxon>Neolewinella</taxon>
    </lineage>
</organism>
<keyword evidence="3" id="KW-0812">Transmembrane</keyword>
<keyword evidence="4" id="KW-0472">Membrane</keyword>
<evidence type="ECO:0000256" key="6">
    <source>
        <dbReference type="SAM" id="SignalP"/>
    </source>
</evidence>
<sequence length="416" mass="46301">MNKLLLSLLLNVWLGTCVSAQTLDSLRAELRRANPELRALLLDYQAATHLGPQQAQLPDLELGLGVFILPVETRTGPQRLRLGATQMLPWPGKLAAMNALADAKARPQLAQLAARQLLLLSQLEQAYYSLAGVQARASVLQESLPRYASLKALALTRIENAQGSPVDVYRLQLRELELERQLEQLRYLAQQEMVSINTLLQRPADTQVDARVDLDGRVAETLDFAPDLAADDPDLSQHPALRLFTLQQAANQAALTLTDLEQKPDFGIGIDYLVVSPRSGMAFDGNGRDIIMPRASVSFPLSKGKFTAKREEETVRIQALATRQEATEVEFRAELRRALNAINNAANQLYYLREQVRTLEAALAAASSEYANGQRSFDELLQLENMDIDLRTQVITAQTTILNQRAIIDRYLLIQQ</sequence>
<evidence type="ECO:0000256" key="5">
    <source>
        <dbReference type="ARBA" id="ARBA00023237"/>
    </source>
</evidence>